<dbReference type="RefSeq" id="WP_177207372.1">
    <property type="nucleotide sequence ID" value="NZ_FOWF01000004.1"/>
</dbReference>
<comment type="catalytic activity">
    <reaction evidence="9">
        <text>Release of signal peptides from bacterial membrane prolipoproteins. Hydrolyzes -Xaa-Yaa-Zaa-|-(S,diacylglyceryl)Cys-, in which Xaa is hydrophobic (preferably Leu), and Yaa (Ala or Ser) and Zaa (Gly or Ala) have small, neutral side chains.</text>
        <dbReference type="EC" id="3.4.23.36"/>
    </reaction>
</comment>
<keyword evidence="4 9" id="KW-0812">Transmembrane</keyword>
<evidence type="ECO:0000256" key="8">
    <source>
        <dbReference type="ARBA" id="ARBA00023136"/>
    </source>
</evidence>
<dbReference type="PRINTS" id="PR00781">
    <property type="entry name" value="LIPOSIGPTASE"/>
</dbReference>
<evidence type="ECO:0000256" key="7">
    <source>
        <dbReference type="ARBA" id="ARBA00022989"/>
    </source>
</evidence>
<dbReference type="AlphaFoldDB" id="A0A1I7G0F0"/>
<dbReference type="Pfam" id="PF01252">
    <property type="entry name" value="Peptidase_A8"/>
    <property type="match status" value="1"/>
</dbReference>
<keyword evidence="8 9" id="KW-0472">Membrane</keyword>
<dbReference type="HAMAP" id="MF_00161">
    <property type="entry name" value="LspA"/>
    <property type="match status" value="1"/>
</dbReference>
<evidence type="ECO:0000256" key="10">
    <source>
        <dbReference type="RuleBase" id="RU004181"/>
    </source>
</evidence>
<evidence type="ECO:0000256" key="2">
    <source>
        <dbReference type="ARBA" id="ARBA00022475"/>
    </source>
</evidence>
<accession>A0A1I7G0F0</accession>
<evidence type="ECO:0000256" key="6">
    <source>
        <dbReference type="ARBA" id="ARBA00022801"/>
    </source>
</evidence>
<keyword evidence="2 9" id="KW-1003">Cell membrane</keyword>
<dbReference type="InterPro" id="IPR001872">
    <property type="entry name" value="Peptidase_A8"/>
</dbReference>
<comment type="caution">
    <text evidence="9">Lacks conserved residue(s) required for the propagation of feature annotation.</text>
</comment>
<keyword evidence="6 9" id="KW-0378">Hydrolase</keyword>
<evidence type="ECO:0000256" key="5">
    <source>
        <dbReference type="ARBA" id="ARBA00022750"/>
    </source>
</evidence>
<proteinExistence type="inferred from homology"/>
<evidence type="ECO:0000256" key="4">
    <source>
        <dbReference type="ARBA" id="ARBA00022692"/>
    </source>
</evidence>
<dbReference type="NCBIfam" id="TIGR00077">
    <property type="entry name" value="lspA"/>
    <property type="match status" value="1"/>
</dbReference>
<organism evidence="11 12">
    <name type="scientific">Eubacterium pyruvativorans</name>
    <dbReference type="NCBI Taxonomy" id="155865"/>
    <lineage>
        <taxon>Bacteria</taxon>
        <taxon>Bacillati</taxon>
        <taxon>Bacillota</taxon>
        <taxon>Clostridia</taxon>
        <taxon>Eubacteriales</taxon>
        <taxon>Eubacteriaceae</taxon>
        <taxon>Eubacterium</taxon>
    </lineage>
</organism>
<keyword evidence="12" id="KW-1185">Reference proteome</keyword>
<dbReference type="Proteomes" id="UP000198817">
    <property type="component" value="Unassembled WGS sequence"/>
</dbReference>
<keyword evidence="3 9" id="KW-0645">Protease</keyword>
<dbReference type="GO" id="GO:0004190">
    <property type="term" value="F:aspartic-type endopeptidase activity"/>
    <property type="evidence" value="ECO:0007669"/>
    <property type="project" value="UniProtKB-UniRule"/>
</dbReference>
<dbReference type="EMBL" id="FPBT01000004">
    <property type="protein sequence ID" value="SFU41932.1"/>
    <property type="molecule type" value="Genomic_DNA"/>
</dbReference>
<evidence type="ECO:0000256" key="1">
    <source>
        <dbReference type="ARBA" id="ARBA00006139"/>
    </source>
</evidence>
<feature type="active site" evidence="9">
    <location>
        <position position="111"/>
    </location>
</feature>
<keyword evidence="7 9" id="KW-1133">Transmembrane helix</keyword>
<evidence type="ECO:0000256" key="9">
    <source>
        <dbReference type="HAMAP-Rule" id="MF_00161"/>
    </source>
</evidence>
<gene>
    <name evidence="9" type="primary">lspA</name>
    <name evidence="11" type="ORF">SAMN05216508_10469</name>
</gene>
<evidence type="ECO:0000256" key="3">
    <source>
        <dbReference type="ARBA" id="ARBA00022670"/>
    </source>
</evidence>
<keyword evidence="5 9" id="KW-0064">Aspartyl protease</keyword>
<name>A0A1I7G0F0_9FIRM</name>
<dbReference type="STRING" id="155865.SAMN05216515_10462"/>
<dbReference type="PANTHER" id="PTHR33695:SF1">
    <property type="entry name" value="LIPOPROTEIN SIGNAL PEPTIDASE"/>
    <property type="match status" value="1"/>
</dbReference>
<dbReference type="GO" id="GO:0006508">
    <property type="term" value="P:proteolysis"/>
    <property type="evidence" value="ECO:0007669"/>
    <property type="project" value="UniProtKB-KW"/>
</dbReference>
<evidence type="ECO:0000313" key="11">
    <source>
        <dbReference type="EMBL" id="SFU41932.1"/>
    </source>
</evidence>
<feature type="transmembrane region" description="Helical" evidence="9">
    <location>
        <begin position="121"/>
        <end position="142"/>
    </location>
</feature>
<dbReference type="GO" id="GO:0005886">
    <property type="term" value="C:plasma membrane"/>
    <property type="evidence" value="ECO:0007669"/>
    <property type="project" value="UniProtKB-SubCell"/>
</dbReference>
<sequence length="162" mass="17763">MVYLIVAILVVVADQAVKILVRSTMVQGDSVSVIGDFFRITYINNRGAALGMFASNNKMLLAVPVVIIISIMLFVFLHRYTHPMVKYALTLVAAGGFGNLIDRTLFGQVTDMFSFRIFPPIFNVADIAVTVGCILILIYALFGERMDHRAAGAGKGRPKHGR</sequence>
<comment type="pathway">
    <text evidence="9">Protein modification; lipoprotein biosynthesis (signal peptide cleavage).</text>
</comment>
<protein>
    <recommendedName>
        <fullName evidence="9">Lipoprotein signal peptidase</fullName>
        <ecNumber evidence="9">3.4.23.36</ecNumber>
    </recommendedName>
    <alternativeName>
        <fullName evidence="9">Prolipoprotein signal peptidase</fullName>
    </alternativeName>
    <alternativeName>
        <fullName evidence="9">Signal peptidase II</fullName>
        <shortName evidence="9">SPase II</shortName>
    </alternativeName>
</protein>
<evidence type="ECO:0000313" key="12">
    <source>
        <dbReference type="Proteomes" id="UP000198817"/>
    </source>
</evidence>
<dbReference type="PANTHER" id="PTHR33695">
    <property type="entry name" value="LIPOPROTEIN SIGNAL PEPTIDASE"/>
    <property type="match status" value="1"/>
</dbReference>
<comment type="function">
    <text evidence="9">This protein specifically catalyzes the removal of signal peptides from prolipoproteins.</text>
</comment>
<reference evidence="11 12" key="1">
    <citation type="submission" date="2016-10" db="EMBL/GenBank/DDBJ databases">
        <authorList>
            <person name="de Groot N.N."/>
        </authorList>
    </citation>
    <scope>NUCLEOTIDE SEQUENCE [LARGE SCALE GENOMIC DNA]</scope>
    <source>
        <strain evidence="11 12">KHGC13</strain>
    </source>
</reference>
<comment type="similarity">
    <text evidence="1 9 10">Belongs to the peptidase A8 family.</text>
</comment>
<feature type="transmembrane region" description="Helical" evidence="9">
    <location>
        <begin position="84"/>
        <end position="101"/>
    </location>
</feature>
<comment type="subcellular location">
    <subcellularLocation>
        <location evidence="9">Cell membrane</location>
        <topology evidence="9">Multi-pass membrane protein</topology>
    </subcellularLocation>
</comment>
<feature type="active site" evidence="9">
    <location>
        <position position="126"/>
    </location>
</feature>
<feature type="transmembrane region" description="Helical" evidence="9">
    <location>
        <begin position="59"/>
        <end position="77"/>
    </location>
</feature>
<dbReference type="EC" id="3.4.23.36" evidence="9"/>
<dbReference type="UniPathway" id="UPA00665"/>